<evidence type="ECO:0000313" key="1">
    <source>
        <dbReference type="EMBL" id="STL64713.1"/>
    </source>
</evidence>
<dbReference type="EMBL" id="UGET01000004">
    <property type="protein sequence ID" value="STL64713.1"/>
    <property type="molecule type" value="Genomic_DNA"/>
</dbReference>
<dbReference type="AlphaFoldDB" id="A0A377BFZ0"/>
<organism evidence="1 2">
    <name type="scientific">Escherichia coli</name>
    <dbReference type="NCBI Taxonomy" id="562"/>
    <lineage>
        <taxon>Bacteria</taxon>
        <taxon>Pseudomonadati</taxon>
        <taxon>Pseudomonadota</taxon>
        <taxon>Gammaproteobacteria</taxon>
        <taxon>Enterobacterales</taxon>
        <taxon>Enterobacteriaceae</taxon>
        <taxon>Escherichia</taxon>
    </lineage>
</organism>
<gene>
    <name evidence="1" type="ORF">NCTC13148_00512</name>
</gene>
<evidence type="ECO:0000313" key="2">
    <source>
        <dbReference type="Proteomes" id="UP000254255"/>
    </source>
</evidence>
<reference evidence="1 2" key="1">
    <citation type="submission" date="2018-06" db="EMBL/GenBank/DDBJ databases">
        <authorList>
            <consortium name="Pathogen Informatics"/>
            <person name="Doyle S."/>
        </authorList>
    </citation>
    <scope>NUCLEOTIDE SEQUENCE [LARGE SCALE GENOMIC DNA]</scope>
    <source>
        <strain evidence="1 2">NCTC13148</strain>
    </source>
</reference>
<sequence>MAAYQKNDTAAEVWILPLEEDSDSMVAATGTIKVSSAPTATGVISLYIAGERIQLTVVATDTVAAIATSLAAAINAKTTLPVTASATTDTVTLTAKNLGATGNGIDIRLNFLGLPGGESTPAGLELTITAMSNGVGAPDITGELANLQDRTFDFIINPYDDTTSLNVMKEFLSDTGGRWAWTSSFMAIPLVPPPGLTPSSVPKVSCAITSMRPCWA</sequence>
<dbReference type="Proteomes" id="UP000254255">
    <property type="component" value="Unassembled WGS sequence"/>
</dbReference>
<protein>
    <submittedName>
        <fullName evidence="1">Phage tail sheath protein</fullName>
    </submittedName>
</protein>
<proteinExistence type="predicted"/>
<accession>A0A377BFZ0</accession>
<name>A0A377BFZ0_ECOLX</name>